<name>D3F2L2_CONWI</name>
<gene>
    <name evidence="2" type="ordered locus">Cwoe_3861</name>
</gene>
<dbReference type="Gene3D" id="3.50.50.60">
    <property type="entry name" value="FAD/NAD(P)-binding domain"/>
    <property type="match status" value="1"/>
</dbReference>
<dbReference type="InterPro" id="IPR006076">
    <property type="entry name" value="FAD-dep_OxRdtase"/>
</dbReference>
<dbReference type="GO" id="GO:0005737">
    <property type="term" value="C:cytoplasm"/>
    <property type="evidence" value="ECO:0007669"/>
    <property type="project" value="TreeGrafter"/>
</dbReference>
<dbReference type="OrthoDB" id="9805852at2"/>
<dbReference type="SUPFAM" id="SSF51905">
    <property type="entry name" value="FAD/NAD(P)-binding domain"/>
    <property type="match status" value="1"/>
</dbReference>
<dbReference type="EMBL" id="CP001854">
    <property type="protein sequence ID" value="ADB52278.1"/>
    <property type="molecule type" value="Genomic_DNA"/>
</dbReference>
<dbReference type="HOGENOM" id="CLU_007884_3_2_11"/>
<reference evidence="2 3" key="1">
    <citation type="journal article" date="2010" name="Stand. Genomic Sci.">
        <title>Complete genome sequence of Conexibacter woesei type strain (ID131577).</title>
        <authorList>
            <person name="Pukall R."/>
            <person name="Lapidus A."/>
            <person name="Glavina Del Rio T."/>
            <person name="Copeland A."/>
            <person name="Tice H."/>
            <person name="Cheng J.-F."/>
            <person name="Lucas S."/>
            <person name="Chen F."/>
            <person name="Nolan M."/>
            <person name="Bruce D."/>
            <person name="Goodwin L."/>
            <person name="Pitluck S."/>
            <person name="Mavromatis K."/>
            <person name="Ivanova N."/>
            <person name="Ovchinnikova G."/>
            <person name="Pati A."/>
            <person name="Chen A."/>
            <person name="Palaniappan K."/>
            <person name="Land M."/>
            <person name="Hauser L."/>
            <person name="Chang Y.-J."/>
            <person name="Jeffries C.D."/>
            <person name="Chain P."/>
            <person name="Meincke L."/>
            <person name="Sims D."/>
            <person name="Brettin T."/>
            <person name="Detter J.C."/>
            <person name="Rohde M."/>
            <person name="Goeker M."/>
            <person name="Bristow J."/>
            <person name="Eisen J.A."/>
            <person name="Markowitz V."/>
            <person name="Kyrpides N.C."/>
            <person name="Klenk H.-P."/>
            <person name="Hugenholtz P."/>
        </authorList>
    </citation>
    <scope>NUCLEOTIDE SEQUENCE [LARGE SCALE GENOMIC DNA]</scope>
    <source>
        <strain evidence="3">DSM 14684 / CIP 108061 / JCM 11494 / NBRC 100937 / ID131577</strain>
    </source>
</reference>
<feature type="domain" description="FAD dependent oxidoreductase" evidence="1">
    <location>
        <begin position="27"/>
        <end position="393"/>
    </location>
</feature>
<dbReference type="eggNOG" id="COG0665">
    <property type="taxonomic scope" value="Bacteria"/>
</dbReference>
<dbReference type="PANTHER" id="PTHR13847:SF281">
    <property type="entry name" value="FAD DEPENDENT OXIDOREDUCTASE DOMAIN-CONTAINING PROTEIN"/>
    <property type="match status" value="1"/>
</dbReference>
<proteinExistence type="predicted"/>
<dbReference type="AlphaFoldDB" id="D3F2L2"/>
<protein>
    <submittedName>
        <fullName evidence="2">FAD dependent oxidoreductase</fullName>
    </submittedName>
</protein>
<dbReference type="PANTHER" id="PTHR13847">
    <property type="entry name" value="SARCOSINE DEHYDROGENASE-RELATED"/>
    <property type="match status" value="1"/>
</dbReference>
<sequence length="457" mass="50132">MSAPSFWAAPLQRPFDAETLSGTVDADVAIVGAGLTGLWAALHLTEAHPGMRVAVVEQEEVGFGASGRNGGFCSADFTHGFLNGLRHFPDEIRELDRMGVENLRDMIVFLDRNGIDCDLEATGLLKVADQPHHVAELAAAAETMRAYDVPVRLLDRDEAQAEVHSPVWHGALELPGTRTVLLDPAKLCWGLARVAHERGVRIFERSRVRRVARDGFGVRVVAAGGGCVRAQRLIVATSAYSRWLRGLRPRFVPVYDYLMVSEPLTPAQREAIGWRRRQGLVDSSNRFHYFRLTPDDRILWGGFDAVYHFGSRVGPALDQRPQTFAVLEQQFAATFPQLAGLRFPHRWGGAIDSTMRFTVVFGTLLGGRGVSVLGYTGHGVGATRWAAQVAADMLLAPDSELLRLRIVNAPALPFPPEPLRAAAVRLMQRELERADGAGGRRGPVLRTLDRLGIGFDS</sequence>
<reference evidence="3" key="2">
    <citation type="submission" date="2010-01" db="EMBL/GenBank/DDBJ databases">
        <title>The complete genome of Conexibacter woesei DSM 14684.</title>
        <authorList>
            <consortium name="US DOE Joint Genome Institute (JGI-PGF)"/>
            <person name="Lucas S."/>
            <person name="Copeland A."/>
            <person name="Lapidus A."/>
            <person name="Glavina del Rio T."/>
            <person name="Dalin E."/>
            <person name="Tice H."/>
            <person name="Bruce D."/>
            <person name="Goodwin L."/>
            <person name="Pitluck S."/>
            <person name="Kyrpides N."/>
            <person name="Mavromatis K."/>
            <person name="Ivanova N."/>
            <person name="Mikhailova N."/>
            <person name="Chertkov O."/>
            <person name="Brettin T."/>
            <person name="Detter J.C."/>
            <person name="Han C."/>
            <person name="Larimer F."/>
            <person name="Land M."/>
            <person name="Hauser L."/>
            <person name="Markowitz V."/>
            <person name="Cheng J.-F."/>
            <person name="Hugenholtz P."/>
            <person name="Woyke T."/>
            <person name="Wu D."/>
            <person name="Pukall R."/>
            <person name="Steenblock K."/>
            <person name="Schneider S."/>
            <person name="Klenk H.-P."/>
            <person name="Eisen J.A."/>
        </authorList>
    </citation>
    <scope>NUCLEOTIDE SEQUENCE [LARGE SCALE GENOMIC DNA]</scope>
    <source>
        <strain evidence="3">DSM 14684 / CIP 108061 / JCM 11494 / NBRC 100937 / ID131577</strain>
    </source>
</reference>
<organism evidence="2 3">
    <name type="scientific">Conexibacter woesei (strain DSM 14684 / CCUG 47730 / CIP 108061 / JCM 11494 / NBRC 100937 / ID131577)</name>
    <dbReference type="NCBI Taxonomy" id="469383"/>
    <lineage>
        <taxon>Bacteria</taxon>
        <taxon>Bacillati</taxon>
        <taxon>Actinomycetota</taxon>
        <taxon>Thermoleophilia</taxon>
        <taxon>Solirubrobacterales</taxon>
        <taxon>Conexibacteraceae</taxon>
        <taxon>Conexibacter</taxon>
    </lineage>
</organism>
<dbReference type="Pfam" id="PF01266">
    <property type="entry name" value="DAO"/>
    <property type="match status" value="1"/>
</dbReference>
<dbReference type="RefSeq" id="WP_012935329.1">
    <property type="nucleotide sequence ID" value="NC_013739.1"/>
</dbReference>
<evidence type="ECO:0000259" key="1">
    <source>
        <dbReference type="Pfam" id="PF01266"/>
    </source>
</evidence>
<dbReference type="KEGG" id="cwo:Cwoe_3861"/>
<dbReference type="Proteomes" id="UP000008229">
    <property type="component" value="Chromosome"/>
</dbReference>
<keyword evidence="3" id="KW-1185">Reference proteome</keyword>
<evidence type="ECO:0000313" key="2">
    <source>
        <dbReference type="EMBL" id="ADB52278.1"/>
    </source>
</evidence>
<dbReference type="Gene3D" id="3.30.9.10">
    <property type="entry name" value="D-Amino Acid Oxidase, subunit A, domain 2"/>
    <property type="match status" value="1"/>
</dbReference>
<dbReference type="STRING" id="469383.Cwoe_3861"/>
<dbReference type="InterPro" id="IPR036188">
    <property type="entry name" value="FAD/NAD-bd_sf"/>
</dbReference>
<evidence type="ECO:0000313" key="3">
    <source>
        <dbReference type="Proteomes" id="UP000008229"/>
    </source>
</evidence>
<accession>D3F2L2</accession>